<dbReference type="Proteomes" id="UP000727056">
    <property type="component" value="Unassembled WGS sequence"/>
</dbReference>
<proteinExistence type="predicted"/>
<keyword evidence="2" id="KW-1185">Reference proteome</keyword>
<evidence type="ECO:0000313" key="2">
    <source>
        <dbReference type="Proteomes" id="UP000727056"/>
    </source>
</evidence>
<sequence>MTHALEVLDRRLRRLRKMEKEGAVDRANQLLTQLWEEGHKPSPVLLRTGLLTSNGKAGALSQLVRPRGVAMRFYLLALFEAQCRLTAGARWTNDRPLEGQRSWSDLIAIDGAYNSRERDYNLDTKQDRTSDSLRLRQVKSALRSLEAIGSDTALARVPTTPSDQRSYKRFELMKETGRGRFQTSDIYTVPEPHWNAKEVIRVPTGFYKNGWIQVLQPSEVLTWLTLQHLSQWAHDKHRERGVYLTGQKRITEFGVKRDAWEDSCKQLTHFGLIKRAPDFTIVFGTHASTPGNWQATNEAPENGRPQYEAHRWQVTDEGLEENPVRVLDRELNLQKRDILKTKNRTT</sequence>
<evidence type="ECO:0000313" key="1">
    <source>
        <dbReference type="EMBL" id="NJQ16568.1"/>
    </source>
</evidence>
<comment type="caution">
    <text evidence="1">The sequence shown here is derived from an EMBL/GenBank/DDBJ whole genome shotgun (WGS) entry which is preliminary data.</text>
</comment>
<protein>
    <submittedName>
        <fullName evidence="1">Uncharacterized protein</fullName>
    </submittedName>
</protein>
<organism evidence="1 2">
    <name type="scientific">Streptomyces bohaiensis</name>
    <dbReference type="NCBI Taxonomy" id="1431344"/>
    <lineage>
        <taxon>Bacteria</taxon>
        <taxon>Bacillati</taxon>
        <taxon>Actinomycetota</taxon>
        <taxon>Actinomycetes</taxon>
        <taxon>Kitasatosporales</taxon>
        <taxon>Streptomycetaceae</taxon>
        <taxon>Streptomyces</taxon>
    </lineage>
</organism>
<dbReference type="EMBL" id="JAAVJC010000166">
    <property type="protein sequence ID" value="NJQ16568.1"/>
    <property type="molecule type" value="Genomic_DNA"/>
</dbReference>
<gene>
    <name evidence="1" type="ORF">HCN52_16895</name>
</gene>
<name>A0ABX1CBS0_9ACTN</name>
<accession>A0ABX1CBS0</accession>
<reference evidence="1 2" key="1">
    <citation type="submission" date="2020-03" db="EMBL/GenBank/DDBJ databases">
        <title>Draft genome of Streptomyces sp. ventii, isolated from the Axial Seamount in the Pacific Ocean, and resequencing of the two type strains Streptomyces lonarensis strain NCL 716 and Streptomyces bohaiensis strain 11A07.</title>
        <authorList>
            <person name="Loughran R.M."/>
            <person name="Pfannmuller K.M."/>
            <person name="Wasson B.J."/>
            <person name="Deadmond M.C."/>
            <person name="Paddock B.E."/>
            <person name="Koyack M.J."/>
            <person name="Gallegos D.A."/>
            <person name="Mitchell E.A."/>
            <person name="Ushijima B."/>
            <person name="Saw J.H."/>
            <person name="Mcphail K.L."/>
            <person name="Videau P."/>
        </authorList>
    </citation>
    <scope>NUCLEOTIDE SEQUENCE [LARGE SCALE GENOMIC DNA]</scope>
    <source>
        <strain evidence="1 2">11A07</strain>
    </source>
</reference>
<dbReference type="RefSeq" id="WP_168089292.1">
    <property type="nucleotide sequence ID" value="NZ_BHZH01000291.1"/>
</dbReference>